<dbReference type="GO" id="GO:0005886">
    <property type="term" value="C:plasma membrane"/>
    <property type="evidence" value="ECO:0007669"/>
    <property type="project" value="UniProtKB-SubCell"/>
</dbReference>
<dbReference type="AlphaFoldDB" id="A0AAJ7TW37"/>
<dbReference type="InterPro" id="IPR027417">
    <property type="entry name" value="P-loop_NTPase"/>
</dbReference>
<dbReference type="FunFam" id="3.40.50.300:FF:000676">
    <property type="entry name" value="Ras homolog family member F"/>
    <property type="match status" value="1"/>
</dbReference>
<organism evidence="9 10">
    <name type="scientific">Petromyzon marinus</name>
    <name type="common">Sea lamprey</name>
    <dbReference type="NCBI Taxonomy" id="7757"/>
    <lineage>
        <taxon>Eukaryota</taxon>
        <taxon>Metazoa</taxon>
        <taxon>Chordata</taxon>
        <taxon>Craniata</taxon>
        <taxon>Vertebrata</taxon>
        <taxon>Cyclostomata</taxon>
        <taxon>Hyperoartia</taxon>
        <taxon>Petromyzontiformes</taxon>
        <taxon>Petromyzontidae</taxon>
        <taxon>Petromyzon</taxon>
    </lineage>
</organism>
<dbReference type="RefSeq" id="XP_032823712.1">
    <property type="nucleotide sequence ID" value="XM_032967821.1"/>
</dbReference>
<evidence type="ECO:0000256" key="1">
    <source>
        <dbReference type="ARBA" id="ARBA00004236"/>
    </source>
</evidence>
<evidence type="ECO:0000256" key="5">
    <source>
        <dbReference type="ARBA" id="ARBA00023134"/>
    </source>
</evidence>
<dbReference type="PROSITE" id="PS51421">
    <property type="entry name" value="RAS"/>
    <property type="match status" value="1"/>
</dbReference>
<keyword evidence="9" id="KW-1185">Reference proteome</keyword>
<dbReference type="KEGG" id="pmrn:116950213"/>
<evidence type="ECO:0000256" key="2">
    <source>
        <dbReference type="ARBA" id="ARBA00022475"/>
    </source>
</evidence>
<keyword evidence="2" id="KW-1003">Cell membrane</keyword>
<name>A0AAJ7TW37_PETMA</name>
<keyword evidence="7" id="KW-0449">Lipoprotein</keyword>
<dbReference type="PROSITE" id="PS51420">
    <property type="entry name" value="RHO"/>
    <property type="match status" value="1"/>
</dbReference>
<dbReference type="SMART" id="SM00173">
    <property type="entry name" value="RAS"/>
    <property type="match status" value="1"/>
</dbReference>
<reference evidence="10" key="1">
    <citation type="submission" date="2025-08" db="UniProtKB">
        <authorList>
            <consortium name="RefSeq"/>
        </authorList>
    </citation>
    <scope>IDENTIFICATION</scope>
    <source>
        <tissue evidence="10">Sperm</tissue>
    </source>
</reference>
<dbReference type="PANTHER" id="PTHR24072">
    <property type="entry name" value="RHO FAMILY GTPASE"/>
    <property type="match status" value="1"/>
</dbReference>
<keyword evidence="4" id="KW-0547">Nucleotide-binding</keyword>
<dbReference type="SMART" id="SM00176">
    <property type="entry name" value="RAN"/>
    <property type="match status" value="1"/>
</dbReference>
<dbReference type="PROSITE" id="PS51419">
    <property type="entry name" value="RAB"/>
    <property type="match status" value="1"/>
</dbReference>
<dbReference type="GO" id="GO:0007264">
    <property type="term" value="P:small GTPase-mediated signal transduction"/>
    <property type="evidence" value="ECO:0007669"/>
    <property type="project" value="InterPro"/>
</dbReference>
<dbReference type="CTD" id="54509"/>
<keyword evidence="8" id="KW-0636">Prenylation</keyword>
<sequence>MSGGAVTNGSVKEQQSTKVVIVGDGGCGKTSLLTVFTKGEFPLEYAATVYEQHQAVVTMDGFSLALQVMDTAGQEDYDRLRPLCYNGASVVLLCYDVMCPTSFDNIVQKWNPEMRHFCPGVPSFLIGCKTDLRKDREKVRKLRSGGQEPITYKQGAALAKEVEARDYIECSAKDRDNVETIFKEAASAALQERAALRTASKRRRFKACTLL</sequence>
<dbReference type="GO" id="GO:0007015">
    <property type="term" value="P:actin filament organization"/>
    <property type="evidence" value="ECO:0007669"/>
    <property type="project" value="UniProtKB-ARBA"/>
</dbReference>
<accession>A0AAJ7TW37</accession>
<dbReference type="NCBIfam" id="TIGR00231">
    <property type="entry name" value="small_GTP"/>
    <property type="match status" value="1"/>
</dbReference>
<dbReference type="PRINTS" id="PR00449">
    <property type="entry name" value="RASTRNSFRMNG"/>
</dbReference>
<dbReference type="Gene3D" id="3.40.50.300">
    <property type="entry name" value="P-loop containing nucleotide triphosphate hydrolases"/>
    <property type="match status" value="1"/>
</dbReference>
<dbReference type="SMART" id="SM00174">
    <property type="entry name" value="RHO"/>
    <property type="match status" value="1"/>
</dbReference>
<keyword evidence="6" id="KW-0472">Membrane</keyword>
<dbReference type="InterPro" id="IPR003578">
    <property type="entry name" value="Small_GTPase_Rho"/>
</dbReference>
<evidence type="ECO:0000256" key="4">
    <source>
        <dbReference type="ARBA" id="ARBA00022741"/>
    </source>
</evidence>
<protein>
    <submittedName>
        <fullName evidence="10">Rho-related GTP-binding protein RhoF</fullName>
    </submittedName>
</protein>
<evidence type="ECO:0000256" key="6">
    <source>
        <dbReference type="ARBA" id="ARBA00023136"/>
    </source>
</evidence>
<dbReference type="GO" id="GO:0003924">
    <property type="term" value="F:GTPase activity"/>
    <property type="evidence" value="ECO:0007669"/>
    <property type="project" value="InterPro"/>
</dbReference>
<gene>
    <name evidence="10" type="primary">RHOF</name>
</gene>
<dbReference type="InterPro" id="IPR005225">
    <property type="entry name" value="Small_GTP-bd"/>
</dbReference>
<comment type="subcellular location">
    <subcellularLocation>
        <location evidence="1">Cell membrane</location>
    </subcellularLocation>
</comment>
<proteinExistence type="predicted"/>
<dbReference type="Pfam" id="PF00071">
    <property type="entry name" value="Ras"/>
    <property type="match status" value="1"/>
</dbReference>
<evidence type="ECO:0000313" key="9">
    <source>
        <dbReference type="Proteomes" id="UP001318040"/>
    </source>
</evidence>
<dbReference type="InterPro" id="IPR001806">
    <property type="entry name" value="Small_GTPase"/>
</dbReference>
<evidence type="ECO:0000256" key="8">
    <source>
        <dbReference type="ARBA" id="ARBA00023289"/>
    </source>
</evidence>
<evidence type="ECO:0000256" key="7">
    <source>
        <dbReference type="ARBA" id="ARBA00023288"/>
    </source>
</evidence>
<dbReference type="SUPFAM" id="SSF52540">
    <property type="entry name" value="P-loop containing nucleoside triphosphate hydrolases"/>
    <property type="match status" value="1"/>
</dbReference>
<dbReference type="SMART" id="SM00175">
    <property type="entry name" value="RAB"/>
    <property type="match status" value="1"/>
</dbReference>
<evidence type="ECO:0000256" key="3">
    <source>
        <dbReference type="ARBA" id="ARBA00022481"/>
    </source>
</evidence>
<dbReference type="Proteomes" id="UP001318040">
    <property type="component" value="Chromosome 38"/>
</dbReference>
<evidence type="ECO:0000313" key="10">
    <source>
        <dbReference type="RefSeq" id="XP_032823712.1"/>
    </source>
</evidence>
<dbReference type="GO" id="GO:0005525">
    <property type="term" value="F:GTP binding"/>
    <property type="evidence" value="ECO:0007669"/>
    <property type="project" value="UniProtKB-KW"/>
</dbReference>
<keyword evidence="5" id="KW-0342">GTP-binding</keyword>
<keyword evidence="3" id="KW-0488">Methylation</keyword>